<protein>
    <submittedName>
        <fullName evidence="1">Uncharacterized protein</fullName>
    </submittedName>
</protein>
<sequence length="301" mass="35125">METNFKEYIKHRLKDIQHISDPEIKLVLAADTYNLSGRYKLLYIYERQFVIYDCSINSVFEPAKVSILTTGQSIKHKLSTILKDSEVNQQERNSLFAFNEISHHWVFDAYFNTYCNLGSIINLLSREFKKTGIDNKDELIVAKNIFSKDIALKYVIQSITSKVYFLEREENNTNLDKRIDIKEELRISKVGILAPMNTLMNLRYNEIIYVPLETESLESTFFGKTKWKDILKDFSTKSKNDVLINDTPCKTVRLQPYIDAYGNVFISVYSINDNKYHNCIIAGPGTEFVNTTHKHLKKQHY</sequence>
<dbReference type="EMBL" id="JADIMG010000089">
    <property type="protein sequence ID" value="MBO8460539.1"/>
    <property type="molecule type" value="Genomic_DNA"/>
</dbReference>
<gene>
    <name evidence="1" type="ORF">IAA73_09430</name>
</gene>
<reference evidence="1" key="2">
    <citation type="journal article" date="2021" name="PeerJ">
        <title>Extensive microbial diversity within the chicken gut microbiome revealed by metagenomics and culture.</title>
        <authorList>
            <person name="Gilroy R."/>
            <person name="Ravi A."/>
            <person name="Getino M."/>
            <person name="Pursley I."/>
            <person name="Horton D.L."/>
            <person name="Alikhan N.F."/>
            <person name="Baker D."/>
            <person name="Gharbi K."/>
            <person name="Hall N."/>
            <person name="Watson M."/>
            <person name="Adriaenssens E.M."/>
            <person name="Foster-Nyarko E."/>
            <person name="Jarju S."/>
            <person name="Secka A."/>
            <person name="Antonio M."/>
            <person name="Oren A."/>
            <person name="Chaudhuri R.R."/>
            <person name="La Ragione R."/>
            <person name="Hildebrand F."/>
            <person name="Pallen M.J."/>
        </authorList>
    </citation>
    <scope>NUCLEOTIDE SEQUENCE</scope>
    <source>
        <strain evidence="1">G3-3990</strain>
    </source>
</reference>
<dbReference type="Proteomes" id="UP000823641">
    <property type="component" value="Unassembled WGS sequence"/>
</dbReference>
<dbReference type="AlphaFoldDB" id="A0A9D9HVS8"/>
<accession>A0A9D9HVS8</accession>
<proteinExistence type="predicted"/>
<evidence type="ECO:0000313" key="2">
    <source>
        <dbReference type="Proteomes" id="UP000823641"/>
    </source>
</evidence>
<reference evidence="1" key="1">
    <citation type="submission" date="2020-10" db="EMBL/GenBank/DDBJ databases">
        <authorList>
            <person name="Gilroy R."/>
        </authorList>
    </citation>
    <scope>NUCLEOTIDE SEQUENCE</scope>
    <source>
        <strain evidence="1">G3-3990</strain>
    </source>
</reference>
<organism evidence="1 2">
    <name type="scientific">Candidatus Gallipaludibacter merdavium</name>
    <dbReference type="NCBI Taxonomy" id="2840839"/>
    <lineage>
        <taxon>Bacteria</taxon>
        <taxon>Pseudomonadati</taxon>
        <taxon>Bacteroidota</taxon>
        <taxon>Bacteroidia</taxon>
        <taxon>Bacteroidales</taxon>
        <taxon>Candidatus Gallipaludibacter</taxon>
    </lineage>
</organism>
<comment type="caution">
    <text evidence="1">The sequence shown here is derived from an EMBL/GenBank/DDBJ whole genome shotgun (WGS) entry which is preliminary data.</text>
</comment>
<name>A0A9D9HVS8_9BACT</name>
<evidence type="ECO:0000313" key="1">
    <source>
        <dbReference type="EMBL" id="MBO8460539.1"/>
    </source>
</evidence>